<gene>
    <name evidence="1" type="ORF">MRB53_015316</name>
</gene>
<name>A0ACC2KDC5_PERAE</name>
<protein>
    <submittedName>
        <fullName evidence="1">Uncharacterized protein</fullName>
    </submittedName>
</protein>
<organism evidence="1 2">
    <name type="scientific">Persea americana</name>
    <name type="common">Avocado</name>
    <dbReference type="NCBI Taxonomy" id="3435"/>
    <lineage>
        <taxon>Eukaryota</taxon>
        <taxon>Viridiplantae</taxon>
        <taxon>Streptophyta</taxon>
        <taxon>Embryophyta</taxon>
        <taxon>Tracheophyta</taxon>
        <taxon>Spermatophyta</taxon>
        <taxon>Magnoliopsida</taxon>
        <taxon>Magnoliidae</taxon>
        <taxon>Laurales</taxon>
        <taxon>Lauraceae</taxon>
        <taxon>Persea</taxon>
    </lineage>
</organism>
<dbReference type="EMBL" id="CM056812">
    <property type="protein sequence ID" value="KAJ8619130.1"/>
    <property type="molecule type" value="Genomic_DNA"/>
</dbReference>
<evidence type="ECO:0000313" key="1">
    <source>
        <dbReference type="EMBL" id="KAJ8619130.1"/>
    </source>
</evidence>
<reference evidence="1 2" key="1">
    <citation type="journal article" date="2022" name="Hortic Res">
        <title>A haplotype resolved chromosomal level avocado genome allows analysis of novel avocado genes.</title>
        <authorList>
            <person name="Nath O."/>
            <person name="Fletcher S.J."/>
            <person name="Hayward A."/>
            <person name="Shaw L.M."/>
            <person name="Masouleh A.K."/>
            <person name="Furtado A."/>
            <person name="Henry R.J."/>
            <person name="Mitter N."/>
        </authorList>
    </citation>
    <scope>NUCLEOTIDE SEQUENCE [LARGE SCALE GENOMIC DNA]</scope>
    <source>
        <strain evidence="2">cv. Hass</strain>
    </source>
</reference>
<dbReference type="Proteomes" id="UP001234297">
    <property type="component" value="Chromosome 4"/>
</dbReference>
<keyword evidence="2" id="KW-1185">Reference proteome</keyword>
<accession>A0ACC2KDC5</accession>
<evidence type="ECO:0000313" key="2">
    <source>
        <dbReference type="Proteomes" id="UP001234297"/>
    </source>
</evidence>
<proteinExistence type="predicted"/>
<sequence length="483" mass="54213">MRKPHALCLPFPTQGHITPMLHLAKLLHSRGFHITFVNTEFNHHRLIKSAALDPTAQMDGFMFERIPDGLPAQEINATQSIPELCASVTKNCSAPLRQLVMRLNGERGAGGPPVNLMVRDAVMICGQKVADDLNIPDVVLWTMSTYTMMGFFQFEELVRRGYTPFTDATQFSNGYLNTPVDWIPSMPDICLKDLPTFFRTTDPNDIMLNLCIQIAHSLPKLSAIIINTLDELEHEIIHATATSFNFKGPSYAVGPIYQLLQIQLPQSQLHSTIKSNSNLWEEEMGCLDWLDRFDPASVVYVNFGSITVLTPEQVKEFAWGLANCNHPFVWVIRPDLVSGESAVLPPSFVDQTRERSLLAGWVPQKQVLGHPSIGAFLTHCGWNSMLESICSGVPMLCWPFFADQVTNCRNACQLWRVGLEMESKVRRDEVEGVVREMMEGEKGKQVKQKVGELKVSARKAIEMGGSSHSSFEKLVNDLRVMKR</sequence>
<comment type="caution">
    <text evidence="1">The sequence shown here is derived from an EMBL/GenBank/DDBJ whole genome shotgun (WGS) entry which is preliminary data.</text>
</comment>